<proteinExistence type="predicted"/>
<dbReference type="EMBL" id="QJKK01000011">
    <property type="protein sequence ID" value="RAL21931.1"/>
    <property type="molecule type" value="Genomic_DNA"/>
</dbReference>
<comment type="caution">
    <text evidence="2">The sequence shown here is derived from an EMBL/GenBank/DDBJ whole genome shotgun (WGS) entry which is preliminary data.</text>
</comment>
<evidence type="ECO:0000313" key="2">
    <source>
        <dbReference type="EMBL" id="RAL21931.1"/>
    </source>
</evidence>
<keyword evidence="1" id="KW-0812">Transmembrane</keyword>
<sequence length="192" mass="22502">MSSKKRRVFYILFIVFVLVVVILNVAKKDPLKSTDQTIHKASDKTPNKINISEEDVDQVYNQSKPFAESYFSYTNVNPNGFLENSKNFLHSRFKDKRKQIVDEINMPNRAGIQLVASKPLKIEVFSNKNQIGLEEQLITSIVKMKVEDTYLILDKTEKKQIDQDFIIFWAKEKNKWKVIDVRDFDPDAIYDY</sequence>
<name>A0A364K1M8_9BACL</name>
<dbReference type="AlphaFoldDB" id="A0A364K1M8"/>
<reference evidence="2 3" key="1">
    <citation type="submission" date="2018-06" db="EMBL/GenBank/DDBJ databases">
        <title>Thermoflavimicrobium daqus sp. nov., a thermophilic microbe isolated from Moutai-flavour Daqu.</title>
        <authorList>
            <person name="Wang X."/>
            <person name="Zhou H."/>
        </authorList>
    </citation>
    <scope>NUCLEOTIDE SEQUENCE [LARGE SCALE GENOMIC DNA]</scope>
    <source>
        <strain evidence="2 3">FBKL4.011</strain>
    </source>
</reference>
<organism evidence="2 3">
    <name type="scientific">Thermoflavimicrobium daqui</name>
    <dbReference type="NCBI Taxonomy" id="2137476"/>
    <lineage>
        <taxon>Bacteria</taxon>
        <taxon>Bacillati</taxon>
        <taxon>Bacillota</taxon>
        <taxon>Bacilli</taxon>
        <taxon>Bacillales</taxon>
        <taxon>Thermoactinomycetaceae</taxon>
        <taxon>Thermoflavimicrobium</taxon>
    </lineage>
</organism>
<dbReference type="RefSeq" id="WP_113659973.1">
    <property type="nucleotide sequence ID" value="NZ_KZ845673.1"/>
</dbReference>
<protein>
    <submittedName>
        <fullName evidence="2">Uncharacterized protein</fullName>
    </submittedName>
</protein>
<reference evidence="2 3" key="2">
    <citation type="submission" date="2018-06" db="EMBL/GenBank/DDBJ databases">
        <authorList>
            <person name="Zhirakovskaya E."/>
        </authorList>
    </citation>
    <scope>NUCLEOTIDE SEQUENCE [LARGE SCALE GENOMIC DNA]</scope>
    <source>
        <strain evidence="2 3">FBKL4.011</strain>
    </source>
</reference>
<evidence type="ECO:0000256" key="1">
    <source>
        <dbReference type="SAM" id="Phobius"/>
    </source>
</evidence>
<gene>
    <name evidence="2" type="ORF">DL897_15175</name>
</gene>
<dbReference type="Proteomes" id="UP000251213">
    <property type="component" value="Unassembled WGS sequence"/>
</dbReference>
<evidence type="ECO:0000313" key="3">
    <source>
        <dbReference type="Proteomes" id="UP000251213"/>
    </source>
</evidence>
<accession>A0A364K1M8</accession>
<keyword evidence="1" id="KW-0472">Membrane</keyword>
<keyword evidence="3" id="KW-1185">Reference proteome</keyword>
<feature type="transmembrane region" description="Helical" evidence="1">
    <location>
        <begin position="7"/>
        <end position="26"/>
    </location>
</feature>
<keyword evidence="1" id="KW-1133">Transmembrane helix</keyword>